<accession>A0ABM8HXE9</accession>
<comment type="similarity">
    <text evidence="3">Belongs to the FdhD family.</text>
</comment>
<evidence type="ECO:0000313" key="4">
    <source>
        <dbReference type="EMBL" id="BCS89826.1"/>
    </source>
</evidence>
<dbReference type="InterPro" id="IPR016193">
    <property type="entry name" value="Cytidine_deaminase-like"/>
</dbReference>
<dbReference type="Gene3D" id="3.40.140.10">
    <property type="entry name" value="Cytidine Deaminase, domain 2"/>
    <property type="match status" value="1"/>
</dbReference>
<reference evidence="4" key="1">
    <citation type="journal article" date="2022" name="Arch. Microbiol.">
        <title>Pseudodesulfovibrio sediminis sp. nov., a mesophilic and neutrophilic sulfate-reducing bacterium isolated from sediment of a brackish lake.</title>
        <authorList>
            <person name="Takahashi A."/>
            <person name="Kojima H."/>
            <person name="Watanabe M."/>
            <person name="Fukui M."/>
        </authorList>
    </citation>
    <scope>NUCLEOTIDE SEQUENCE</scope>
    <source>
        <strain evidence="4">SF6</strain>
    </source>
</reference>
<sequence>MISSRLQVVKPVAKTYVPDTPEAVRAVQLACPVTVQRYDKGAFFLKKGMIAVESDLRVRVNGREFSILTRTPGDDLSLIVGHLFTRSAICESGDMVDCSFSYHTTARAEVTLRTQSGIRRIYPSPRPVHVPAERLFAFKETFERRQNLYKNTRSTHAAALFSLDGEMLAFGEDVGRHNAFDKAIGRALLESSLDRVAIAMLSSRLALELTVKAISANIPILCGFSAATSSGVTYAEENNLTLVGSLREASFNVYSNGWRIRAGRPAG</sequence>
<dbReference type="Pfam" id="PF02634">
    <property type="entry name" value="FdhD-NarQ"/>
    <property type="match status" value="1"/>
</dbReference>
<organism evidence="4 5">
    <name type="scientific">Pseudodesulfovibrio sediminis</name>
    <dbReference type="NCBI Taxonomy" id="2810563"/>
    <lineage>
        <taxon>Bacteria</taxon>
        <taxon>Pseudomonadati</taxon>
        <taxon>Thermodesulfobacteriota</taxon>
        <taxon>Desulfovibrionia</taxon>
        <taxon>Desulfovibrionales</taxon>
        <taxon>Desulfovibrionaceae</taxon>
    </lineage>
</organism>
<proteinExistence type="inferred from homology"/>
<dbReference type="EMBL" id="AP024485">
    <property type="protein sequence ID" value="BCS89826.1"/>
    <property type="molecule type" value="Genomic_DNA"/>
</dbReference>
<dbReference type="PIRSF" id="PIRSF015626">
    <property type="entry name" value="FdhD"/>
    <property type="match status" value="1"/>
</dbReference>
<evidence type="ECO:0000256" key="3">
    <source>
        <dbReference type="HAMAP-Rule" id="MF_00187"/>
    </source>
</evidence>
<keyword evidence="1 3" id="KW-0963">Cytoplasm</keyword>
<protein>
    <recommendedName>
        <fullName evidence="3">Protein FdhD</fullName>
    </recommendedName>
</protein>
<dbReference type="HAMAP" id="MF_00187">
    <property type="entry name" value="FdhD"/>
    <property type="match status" value="1"/>
</dbReference>
<comment type="subcellular location">
    <subcellularLocation>
        <location evidence="3">Cytoplasm</location>
    </subcellularLocation>
</comment>
<dbReference type="SUPFAM" id="SSF53927">
    <property type="entry name" value="Cytidine deaminase-like"/>
    <property type="match status" value="1"/>
</dbReference>
<evidence type="ECO:0000256" key="1">
    <source>
        <dbReference type="ARBA" id="ARBA00022490"/>
    </source>
</evidence>
<dbReference type="PANTHER" id="PTHR30592:SF1">
    <property type="entry name" value="SULFUR CARRIER PROTEIN FDHD"/>
    <property type="match status" value="1"/>
</dbReference>
<keyword evidence="2 3" id="KW-0501">Molybdenum cofactor biosynthesis</keyword>
<comment type="caution">
    <text evidence="3">Lacks conserved residue(s) required for the propagation of feature annotation.</text>
</comment>
<comment type="function">
    <text evidence="3">Required for formate dehydrogenase (FDH) activity.</text>
</comment>
<evidence type="ECO:0000313" key="5">
    <source>
        <dbReference type="Proteomes" id="UP001053296"/>
    </source>
</evidence>
<keyword evidence="5" id="KW-1185">Reference proteome</keyword>
<dbReference type="RefSeq" id="WP_229591782.1">
    <property type="nucleotide sequence ID" value="NZ_AP024485.1"/>
</dbReference>
<dbReference type="InterPro" id="IPR003786">
    <property type="entry name" value="FdhD"/>
</dbReference>
<dbReference type="PANTHER" id="PTHR30592">
    <property type="entry name" value="FORMATE DEHYDROGENASE"/>
    <property type="match status" value="1"/>
</dbReference>
<gene>
    <name evidence="4" type="primary">fdhD_2</name>
    <name evidence="3" type="synonym">fdhD</name>
    <name evidence="4" type="ORF">PSDVSF_30680</name>
</gene>
<dbReference type="Proteomes" id="UP001053296">
    <property type="component" value="Chromosome"/>
</dbReference>
<evidence type="ECO:0000256" key="2">
    <source>
        <dbReference type="ARBA" id="ARBA00023150"/>
    </source>
</evidence>
<name>A0ABM8HXE9_9BACT</name>